<gene>
    <name evidence="2" type="ORF">A3I25_00930</name>
</gene>
<organism evidence="2 3">
    <name type="scientific">Candidatus Nomurabacteria bacterium RIFCSPLOWO2_02_FULL_42_17</name>
    <dbReference type="NCBI Taxonomy" id="1801789"/>
    <lineage>
        <taxon>Bacteria</taxon>
        <taxon>Candidatus Nomuraibacteriota</taxon>
    </lineage>
</organism>
<accession>A0A1F6XPY4</accession>
<feature type="chain" id="PRO_5009527458" description="EfeO-type cupredoxin-like domain-containing protein" evidence="1">
    <location>
        <begin position="23"/>
        <end position="119"/>
    </location>
</feature>
<keyword evidence="1" id="KW-0732">Signal</keyword>
<evidence type="ECO:0000313" key="3">
    <source>
        <dbReference type="Proteomes" id="UP000177195"/>
    </source>
</evidence>
<protein>
    <recommendedName>
        <fullName evidence="4">EfeO-type cupredoxin-like domain-containing protein</fullName>
    </recommendedName>
</protein>
<feature type="signal peptide" evidence="1">
    <location>
        <begin position="1"/>
        <end position="22"/>
    </location>
</feature>
<evidence type="ECO:0000313" key="2">
    <source>
        <dbReference type="EMBL" id="OGI96165.1"/>
    </source>
</evidence>
<comment type="caution">
    <text evidence="2">The sequence shown here is derived from an EMBL/GenBank/DDBJ whole genome shotgun (WGS) entry which is preliminary data.</text>
</comment>
<name>A0A1F6XPY4_9BACT</name>
<dbReference type="EMBL" id="MFVN01000043">
    <property type="protein sequence ID" value="OGI96165.1"/>
    <property type="molecule type" value="Genomic_DNA"/>
</dbReference>
<evidence type="ECO:0008006" key="4">
    <source>
        <dbReference type="Google" id="ProtNLM"/>
    </source>
</evidence>
<sequence length="119" mass="13186">MKKIAFLIAGCLSLILSDNLRAQTKIEKAGVILTKEDASAGYYLENVTNDSIMVIVVNHQEKFEELGDNIIAISSGEHMKVVFTIPPKTKMSLSYIICIHSIGLLVGDSMLEYKFYATK</sequence>
<dbReference type="AlphaFoldDB" id="A0A1F6XPY4"/>
<dbReference type="Proteomes" id="UP000177195">
    <property type="component" value="Unassembled WGS sequence"/>
</dbReference>
<evidence type="ECO:0000256" key="1">
    <source>
        <dbReference type="SAM" id="SignalP"/>
    </source>
</evidence>
<reference evidence="2 3" key="1">
    <citation type="journal article" date="2016" name="Nat. Commun.">
        <title>Thousands of microbial genomes shed light on interconnected biogeochemical processes in an aquifer system.</title>
        <authorList>
            <person name="Anantharaman K."/>
            <person name="Brown C.T."/>
            <person name="Hug L.A."/>
            <person name="Sharon I."/>
            <person name="Castelle C.J."/>
            <person name="Probst A.J."/>
            <person name="Thomas B.C."/>
            <person name="Singh A."/>
            <person name="Wilkins M.J."/>
            <person name="Karaoz U."/>
            <person name="Brodie E.L."/>
            <person name="Williams K.H."/>
            <person name="Hubbard S.S."/>
            <person name="Banfield J.F."/>
        </authorList>
    </citation>
    <scope>NUCLEOTIDE SEQUENCE [LARGE SCALE GENOMIC DNA]</scope>
</reference>
<proteinExistence type="predicted"/>